<dbReference type="EMBL" id="CP046996">
    <property type="protein sequence ID" value="QHA00946.1"/>
    <property type="molecule type" value="Genomic_DNA"/>
</dbReference>
<protein>
    <submittedName>
        <fullName evidence="1">Uncharacterized protein</fullName>
    </submittedName>
</protein>
<organism evidence="1 2">
    <name type="scientific">Dehalobacter restrictus</name>
    <dbReference type="NCBI Taxonomy" id="55583"/>
    <lineage>
        <taxon>Bacteria</taxon>
        <taxon>Bacillati</taxon>
        <taxon>Bacillota</taxon>
        <taxon>Clostridia</taxon>
        <taxon>Eubacteriales</taxon>
        <taxon>Desulfitobacteriaceae</taxon>
        <taxon>Dehalobacter</taxon>
    </lineage>
</organism>
<name>A0A857DLD8_9FIRM</name>
<gene>
    <name evidence="1" type="ORF">GQ588_10015</name>
</gene>
<reference evidence="1 2" key="1">
    <citation type="submission" date="2019-12" db="EMBL/GenBank/DDBJ databases">
        <title>Sequence classification of anaerobic respiratory reductive dehalogenases: First we see many, then we see few.</title>
        <authorList>
            <person name="Molenda O."/>
            <person name="Puentes Jacome L.A."/>
            <person name="Cao X."/>
            <person name="Nesbo C.L."/>
            <person name="Tang S."/>
            <person name="Morson N."/>
            <person name="Patron J."/>
            <person name="Lomheim L."/>
            <person name="Wishart D.S."/>
            <person name="Edwards E.A."/>
        </authorList>
    </citation>
    <scope>NUCLEOTIDE SEQUENCE [LARGE SCALE GENOMIC DNA]</scope>
    <source>
        <strain evidence="1 2">12DCA</strain>
    </source>
</reference>
<accession>A0A857DLD8</accession>
<sequence length="55" mass="6010">MKKDYIKPEGWVTSLRPEERFAGGSFSTEDSKKLAEDTFGKILSAIGLGDGIKGF</sequence>
<dbReference type="AlphaFoldDB" id="A0A857DLD8"/>
<evidence type="ECO:0000313" key="2">
    <source>
        <dbReference type="Proteomes" id="UP000430508"/>
    </source>
</evidence>
<dbReference type="Proteomes" id="UP000430508">
    <property type="component" value="Chromosome"/>
</dbReference>
<dbReference type="RefSeq" id="WP_158208316.1">
    <property type="nucleotide sequence ID" value="NZ_CP046996.1"/>
</dbReference>
<proteinExistence type="predicted"/>
<evidence type="ECO:0000313" key="1">
    <source>
        <dbReference type="EMBL" id="QHA00946.1"/>
    </source>
</evidence>